<dbReference type="PANTHER" id="PTHR43155:SF2">
    <property type="entry name" value="CYCLIC DI-GMP PHOSPHODIESTERASE PA4108"/>
    <property type="match status" value="1"/>
</dbReference>
<gene>
    <name evidence="2" type="primary">rpfG_4</name>
    <name evidence="2" type="ORF">CA13_67740</name>
</gene>
<protein>
    <submittedName>
        <fullName evidence="2">Cyclic di-GMP phosphodiesterase response regulator RpfG</fullName>
        <ecNumber evidence="2">3.1.4.52</ecNumber>
    </submittedName>
</protein>
<proteinExistence type="predicted"/>
<dbReference type="PROSITE" id="PS51832">
    <property type="entry name" value="HD_GYP"/>
    <property type="match status" value="1"/>
</dbReference>
<dbReference type="InterPro" id="IPR003607">
    <property type="entry name" value="HD/PDEase_dom"/>
</dbReference>
<dbReference type="GO" id="GO:0071111">
    <property type="term" value="F:cyclic-guanylate-specific phosphodiesterase activity"/>
    <property type="evidence" value="ECO:0007669"/>
    <property type="project" value="UniProtKB-EC"/>
</dbReference>
<dbReference type="InterPro" id="IPR037522">
    <property type="entry name" value="HD_GYP_dom"/>
</dbReference>
<sequence>MTKQRKLPIGSLVEGAKLTSDIPDPENTRVKLLTAGTTITKDFLENLYSRNINGLVVSEKDIAVMSAFKPQGRSVSVPPTHQYVSSHAINQETLMLDERIENTLTASLAPQGSPFDSNIRKITNRPYDKELTLAWAADSGESIDQIETIFSEAVTSQSSSATSLHQACQAILTWMIEDIDAAVCMACSPFETQYPARHGFHFAQLAMAIGMQMKLDQATLIDLGIGCMIHDVGMKAVGVGMFGNDQMLSPGQLKLLADHPIRGAEVIAKFGEQISMDSKMVAYQVHERCDGSGYPRGRRGPEIHALAKIASVADAYIGMVTNRPHRVAILGYHAMVHILNEMKVGKFDPHVVRALLEITSLHPLGSFVELSNHCIGRTIRTSGAHYDKPIIEMWSGSSLASKPVIVNLQEDPSISIVRIKKSPAAA</sequence>
<evidence type="ECO:0000313" key="2">
    <source>
        <dbReference type="EMBL" id="TWT76281.1"/>
    </source>
</evidence>
<dbReference type="Pfam" id="PF13487">
    <property type="entry name" value="HD_5"/>
    <property type="match status" value="1"/>
</dbReference>
<feature type="domain" description="HD-GYP" evidence="1">
    <location>
        <begin position="173"/>
        <end position="371"/>
    </location>
</feature>
<comment type="caution">
    <text evidence="2">The sequence shown here is derived from an EMBL/GenBank/DDBJ whole genome shotgun (WGS) entry which is preliminary data.</text>
</comment>
<dbReference type="EMBL" id="SJPJ01000002">
    <property type="protein sequence ID" value="TWT76281.1"/>
    <property type="molecule type" value="Genomic_DNA"/>
</dbReference>
<dbReference type="OrthoDB" id="9759601at2"/>
<name>A0A5C5YMY2_9BACT</name>
<evidence type="ECO:0000313" key="3">
    <source>
        <dbReference type="Proteomes" id="UP000315010"/>
    </source>
</evidence>
<reference evidence="2 3" key="1">
    <citation type="submission" date="2019-02" db="EMBL/GenBank/DDBJ databases">
        <title>Deep-cultivation of Planctomycetes and their phenomic and genomic characterization uncovers novel biology.</title>
        <authorList>
            <person name="Wiegand S."/>
            <person name="Jogler M."/>
            <person name="Boedeker C."/>
            <person name="Pinto D."/>
            <person name="Vollmers J."/>
            <person name="Rivas-Marin E."/>
            <person name="Kohn T."/>
            <person name="Peeters S.H."/>
            <person name="Heuer A."/>
            <person name="Rast P."/>
            <person name="Oberbeckmann S."/>
            <person name="Bunk B."/>
            <person name="Jeske O."/>
            <person name="Meyerdierks A."/>
            <person name="Storesund J.E."/>
            <person name="Kallscheuer N."/>
            <person name="Luecker S."/>
            <person name="Lage O.M."/>
            <person name="Pohl T."/>
            <person name="Merkel B.J."/>
            <person name="Hornburger P."/>
            <person name="Mueller R.-W."/>
            <person name="Bruemmer F."/>
            <person name="Labrenz M."/>
            <person name="Spormann A.M."/>
            <person name="Op Den Camp H."/>
            <person name="Overmann J."/>
            <person name="Amann R."/>
            <person name="Jetten M.S.M."/>
            <person name="Mascher T."/>
            <person name="Medema M.H."/>
            <person name="Devos D.P."/>
            <person name="Kaster A.-K."/>
            <person name="Ovreas L."/>
            <person name="Rohde M."/>
            <person name="Galperin M.Y."/>
            <person name="Jogler C."/>
        </authorList>
    </citation>
    <scope>NUCLEOTIDE SEQUENCE [LARGE SCALE GENOMIC DNA]</scope>
    <source>
        <strain evidence="2 3">CA13</strain>
    </source>
</reference>
<accession>A0A5C5YMY2</accession>
<dbReference type="AlphaFoldDB" id="A0A5C5YMY2"/>
<organism evidence="2 3">
    <name type="scientific">Novipirellula herctigrandis</name>
    <dbReference type="NCBI Taxonomy" id="2527986"/>
    <lineage>
        <taxon>Bacteria</taxon>
        <taxon>Pseudomonadati</taxon>
        <taxon>Planctomycetota</taxon>
        <taxon>Planctomycetia</taxon>
        <taxon>Pirellulales</taxon>
        <taxon>Pirellulaceae</taxon>
        <taxon>Novipirellula</taxon>
    </lineage>
</organism>
<dbReference type="RefSeq" id="WP_146404077.1">
    <property type="nucleotide sequence ID" value="NZ_SJPJ01000002.1"/>
</dbReference>
<dbReference type="CDD" id="cd00077">
    <property type="entry name" value="HDc"/>
    <property type="match status" value="1"/>
</dbReference>
<dbReference type="Gene3D" id="1.10.3210.10">
    <property type="entry name" value="Hypothetical protein af1432"/>
    <property type="match status" value="1"/>
</dbReference>
<dbReference type="SUPFAM" id="SSF109604">
    <property type="entry name" value="HD-domain/PDEase-like"/>
    <property type="match status" value="1"/>
</dbReference>
<dbReference type="PANTHER" id="PTHR43155">
    <property type="entry name" value="CYCLIC DI-GMP PHOSPHODIESTERASE PA4108-RELATED"/>
    <property type="match status" value="1"/>
</dbReference>
<keyword evidence="2" id="KW-0378">Hydrolase</keyword>
<evidence type="ECO:0000259" key="1">
    <source>
        <dbReference type="PROSITE" id="PS51832"/>
    </source>
</evidence>
<dbReference type="Proteomes" id="UP000315010">
    <property type="component" value="Unassembled WGS sequence"/>
</dbReference>
<keyword evidence="3" id="KW-1185">Reference proteome</keyword>
<dbReference type="EC" id="3.1.4.52" evidence="2"/>